<protein>
    <submittedName>
        <fullName evidence="3">Uncharacterized protein</fullName>
    </submittedName>
</protein>
<evidence type="ECO:0000256" key="1">
    <source>
        <dbReference type="SAM" id="MobiDB-lite"/>
    </source>
</evidence>
<dbReference type="InParanoid" id="A0A4S2MRK5"/>
<evidence type="ECO:0000256" key="2">
    <source>
        <dbReference type="SAM" id="Phobius"/>
    </source>
</evidence>
<evidence type="ECO:0000313" key="4">
    <source>
        <dbReference type="Proteomes" id="UP000298138"/>
    </source>
</evidence>
<reference evidence="3 4" key="1">
    <citation type="submission" date="2019-04" db="EMBL/GenBank/DDBJ databases">
        <title>Comparative genomics and transcriptomics to analyze fruiting body development in filamentous ascomycetes.</title>
        <authorList>
            <consortium name="DOE Joint Genome Institute"/>
            <person name="Lutkenhaus R."/>
            <person name="Traeger S."/>
            <person name="Breuer J."/>
            <person name="Kuo A."/>
            <person name="Lipzen A."/>
            <person name="Pangilinan J."/>
            <person name="Dilworth D."/>
            <person name="Sandor L."/>
            <person name="Poggeler S."/>
            <person name="Barry K."/>
            <person name="Grigoriev I.V."/>
            <person name="Nowrousian M."/>
        </authorList>
    </citation>
    <scope>NUCLEOTIDE SEQUENCE [LARGE SCALE GENOMIC DNA]</scope>
    <source>
        <strain evidence="3 4">CBS 389.68</strain>
    </source>
</reference>
<sequence length="208" mass="22162">MSRSKSNRAASKEVASKEPSRPNPTSITKPVSIPAALYCSSISVPTTPDPNINNKSPESYTMEPTPSPPASHHHPPLPVVFPRHFLSLLLAAFLLNAFRLTASATDPFCQARYAIAFTFLAVFLANLAVDDATSPMLRKATLGASKACLKLVLLGTVNLVMGHVLVTPLAEIRVVPVVGVLGIVVAALATAEYGGYPLGEFVYHGWEE</sequence>
<feature type="transmembrane region" description="Helical" evidence="2">
    <location>
        <begin position="149"/>
        <end position="166"/>
    </location>
</feature>
<name>A0A4S2MRK5_9PEZI</name>
<dbReference type="AlphaFoldDB" id="A0A4S2MRK5"/>
<gene>
    <name evidence="3" type="ORF">EX30DRAFT_342998</name>
</gene>
<organism evidence="3 4">
    <name type="scientific">Ascodesmis nigricans</name>
    <dbReference type="NCBI Taxonomy" id="341454"/>
    <lineage>
        <taxon>Eukaryota</taxon>
        <taxon>Fungi</taxon>
        <taxon>Dikarya</taxon>
        <taxon>Ascomycota</taxon>
        <taxon>Pezizomycotina</taxon>
        <taxon>Pezizomycetes</taxon>
        <taxon>Pezizales</taxon>
        <taxon>Ascodesmidaceae</taxon>
        <taxon>Ascodesmis</taxon>
    </lineage>
</organism>
<feature type="compositionally biased region" description="Basic and acidic residues" evidence="1">
    <location>
        <begin position="10"/>
        <end position="20"/>
    </location>
</feature>
<keyword evidence="2" id="KW-1133">Transmembrane helix</keyword>
<feature type="compositionally biased region" description="Polar residues" evidence="1">
    <location>
        <begin position="43"/>
        <end position="59"/>
    </location>
</feature>
<dbReference type="Proteomes" id="UP000298138">
    <property type="component" value="Unassembled WGS sequence"/>
</dbReference>
<feature type="transmembrane region" description="Helical" evidence="2">
    <location>
        <begin position="85"/>
        <end position="105"/>
    </location>
</feature>
<evidence type="ECO:0000313" key="3">
    <source>
        <dbReference type="EMBL" id="TGZ78619.1"/>
    </source>
</evidence>
<feature type="transmembrane region" description="Helical" evidence="2">
    <location>
        <begin position="111"/>
        <end position="129"/>
    </location>
</feature>
<proteinExistence type="predicted"/>
<feature type="region of interest" description="Disordered" evidence="1">
    <location>
        <begin position="1"/>
        <end position="29"/>
    </location>
</feature>
<feature type="region of interest" description="Disordered" evidence="1">
    <location>
        <begin position="43"/>
        <end position="74"/>
    </location>
</feature>
<accession>A0A4S2MRK5</accession>
<dbReference type="EMBL" id="ML220139">
    <property type="protein sequence ID" value="TGZ78619.1"/>
    <property type="molecule type" value="Genomic_DNA"/>
</dbReference>
<feature type="transmembrane region" description="Helical" evidence="2">
    <location>
        <begin position="172"/>
        <end position="191"/>
    </location>
</feature>
<keyword evidence="2" id="KW-0812">Transmembrane</keyword>
<keyword evidence="2" id="KW-0472">Membrane</keyword>
<keyword evidence="4" id="KW-1185">Reference proteome</keyword>